<organism evidence="11 12">
    <name type="scientific">Pachysolen tannophilus NRRL Y-2460</name>
    <dbReference type="NCBI Taxonomy" id="669874"/>
    <lineage>
        <taxon>Eukaryota</taxon>
        <taxon>Fungi</taxon>
        <taxon>Dikarya</taxon>
        <taxon>Ascomycota</taxon>
        <taxon>Saccharomycotina</taxon>
        <taxon>Pichiomycetes</taxon>
        <taxon>Pachysolenaceae</taxon>
        <taxon>Pachysolen</taxon>
    </lineage>
</organism>
<dbReference type="PANTHER" id="PTHR43321">
    <property type="entry name" value="GLUTAMATE DECARBOXYLASE"/>
    <property type="match status" value="1"/>
</dbReference>
<name>A0A1E4TWJ0_PACTA</name>
<evidence type="ECO:0000256" key="1">
    <source>
        <dbReference type="ARBA" id="ARBA00001933"/>
    </source>
</evidence>
<comment type="cofactor">
    <cofactor evidence="1 7 8">
        <name>pyridoxal 5'-phosphate</name>
        <dbReference type="ChEBI" id="CHEBI:597326"/>
    </cofactor>
</comment>
<dbReference type="Gene3D" id="3.40.640.10">
    <property type="entry name" value="Type I PLP-dependent aspartate aminotransferase-like (Major domain)"/>
    <property type="match status" value="1"/>
</dbReference>
<feature type="modified residue" description="N6-(pyridoxal phosphate)lysine" evidence="7">
    <location>
        <position position="321"/>
    </location>
</feature>
<dbReference type="Gene3D" id="4.10.280.50">
    <property type="match status" value="1"/>
</dbReference>
<evidence type="ECO:0000256" key="2">
    <source>
        <dbReference type="ARBA" id="ARBA00009533"/>
    </source>
</evidence>
<evidence type="ECO:0000256" key="7">
    <source>
        <dbReference type="PIRSR" id="PIRSR602129-50"/>
    </source>
</evidence>
<feature type="region of interest" description="Disordered" evidence="10">
    <location>
        <begin position="577"/>
        <end position="599"/>
    </location>
</feature>
<dbReference type="OrthoDB" id="5152799at2759"/>
<accession>A0A1E4TWJ0</accession>
<dbReference type="GO" id="GO:0004351">
    <property type="term" value="F:glutamate decarboxylase activity"/>
    <property type="evidence" value="ECO:0007669"/>
    <property type="project" value="UniProtKB-EC"/>
</dbReference>
<evidence type="ECO:0000256" key="3">
    <source>
        <dbReference type="ARBA" id="ARBA00012421"/>
    </source>
</evidence>
<evidence type="ECO:0000256" key="9">
    <source>
        <dbReference type="RuleBase" id="RU361171"/>
    </source>
</evidence>
<sequence>MPLATHINVDSLEKEIVSKNKQLVKKYVGVKNRYNKDKKHTLHLQNLDNSNTNLATYKITDIDFELKYKIPPKGANADYCYQSIHDELTLDGNPTLNLASFVNTFVGDDTILKLIQENITKNLADNDEYPILMDIHQRCISILADLWHAPATGADSSKTGAIGTACTGSSEAVMLGGLAMKKLWQQKRQAAGKDYYHPNIIMASCCQVALEKFARYFDVEARILPVDPKENYLIDYNAIKENCDENTIGVFVIVGSTYTGGFEKVDKVSQILDEVEREKGWDIPIHVDGASGAMIAPFIYPDLQWDFRNKRVHSINTSGHKFGLVTAGLGWVIWKEHKLLPEALKFQLRYLGGLEESFNLNFSRPGYQVIHQYYNFLNLGFSGYKQIFDSCITNARLLSMFLEESGYFKCVSNIHIPKNVSSRENLSLSDHANYHEALPVVSFQFSEEFRKEYPEIPQSIVATLLRNRGFILPNYPLPHHIGSDSPNKNNEILRIVVRYSLTLQLLDKLMSDIVQVTEILISSAKAVRESIQVVKKTQVFENDQEEKNVIYNMLLSIASDGNNELLEFKKLSISDKKDNDNIKNENKNNTHHTQGTHKKHIFQSFRGTC</sequence>
<dbReference type="GO" id="GO:0034599">
    <property type="term" value="P:cellular response to oxidative stress"/>
    <property type="evidence" value="ECO:0007669"/>
    <property type="project" value="EnsemblFungi"/>
</dbReference>
<evidence type="ECO:0000313" key="11">
    <source>
        <dbReference type="EMBL" id="ODV96125.1"/>
    </source>
</evidence>
<evidence type="ECO:0000256" key="10">
    <source>
        <dbReference type="SAM" id="MobiDB-lite"/>
    </source>
</evidence>
<dbReference type="Gene3D" id="3.90.1150.160">
    <property type="match status" value="1"/>
</dbReference>
<dbReference type="InterPro" id="IPR010107">
    <property type="entry name" value="Glutamate_decarboxylase"/>
</dbReference>
<keyword evidence="9" id="KW-0210">Decarboxylase</keyword>
<dbReference type="PANTHER" id="PTHR43321:SF3">
    <property type="entry name" value="GLUTAMATE DECARBOXYLASE"/>
    <property type="match status" value="1"/>
</dbReference>
<keyword evidence="12" id="KW-1185">Reference proteome</keyword>
<keyword evidence="5 8" id="KW-0456">Lyase</keyword>
<protein>
    <recommendedName>
        <fullName evidence="3 9">Glutamate decarboxylase</fullName>
        <ecNumber evidence="3 9">4.1.1.15</ecNumber>
    </recommendedName>
</protein>
<dbReference type="InterPro" id="IPR015421">
    <property type="entry name" value="PyrdxlP-dep_Trfase_major"/>
</dbReference>
<dbReference type="AlphaFoldDB" id="A0A1E4TWJ0"/>
<evidence type="ECO:0000313" key="12">
    <source>
        <dbReference type="Proteomes" id="UP000094236"/>
    </source>
</evidence>
<evidence type="ECO:0000256" key="5">
    <source>
        <dbReference type="ARBA" id="ARBA00023239"/>
    </source>
</evidence>
<gene>
    <name evidence="11" type="ORF">PACTADRAFT_49529</name>
</gene>
<proteinExistence type="inferred from homology"/>
<dbReference type="SUPFAM" id="SSF53383">
    <property type="entry name" value="PLP-dependent transferases"/>
    <property type="match status" value="1"/>
</dbReference>
<dbReference type="InterPro" id="IPR015424">
    <property type="entry name" value="PyrdxlP-dep_Trfase"/>
</dbReference>
<dbReference type="Pfam" id="PF00282">
    <property type="entry name" value="Pyridoxal_deC"/>
    <property type="match status" value="1"/>
</dbReference>
<dbReference type="GO" id="GO:0006538">
    <property type="term" value="P:L-glutamate catabolic process"/>
    <property type="evidence" value="ECO:0007669"/>
    <property type="project" value="EnsemblFungi"/>
</dbReference>
<dbReference type="NCBIfam" id="TIGR01788">
    <property type="entry name" value="Glu-decarb-GAD"/>
    <property type="match status" value="1"/>
</dbReference>
<dbReference type="EC" id="4.1.1.15" evidence="3 9"/>
<evidence type="ECO:0000256" key="8">
    <source>
        <dbReference type="RuleBase" id="RU000382"/>
    </source>
</evidence>
<evidence type="ECO:0000256" key="4">
    <source>
        <dbReference type="ARBA" id="ARBA00022898"/>
    </source>
</evidence>
<dbReference type="FunFam" id="3.40.640.10:FF:000017">
    <property type="entry name" value="Glutamate decarboxylase"/>
    <property type="match status" value="1"/>
</dbReference>
<dbReference type="InterPro" id="IPR002129">
    <property type="entry name" value="PyrdxlP-dep_de-COase"/>
</dbReference>
<comment type="similarity">
    <text evidence="2 8">Belongs to the group II decarboxylase family.</text>
</comment>
<dbReference type="GO" id="GO:0005829">
    <property type="term" value="C:cytosol"/>
    <property type="evidence" value="ECO:0007669"/>
    <property type="project" value="TreeGrafter"/>
</dbReference>
<dbReference type="EMBL" id="KV454013">
    <property type="protein sequence ID" value="ODV96125.1"/>
    <property type="molecule type" value="Genomic_DNA"/>
</dbReference>
<dbReference type="GO" id="GO:0030170">
    <property type="term" value="F:pyridoxal phosphate binding"/>
    <property type="evidence" value="ECO:0007669"/>
    <property type="project" value="InterPro"/>
</dbReference>
<evidence type="ECO:0000256" key="6">
    <source>
        <dbReference type="ARBA" id="ARBA00048868"/>
    </source>
</evidence>
<dbReference type="STRING" id="669874.A0A1E4TWJ0"/>
<feature type="compositionally biased region" description="Basic and acidic residues" evidence="10">
    <location>
        <begin position="577"/>
        <end position="588"/>
    </location>
</feature>
<dbReference type="Proteomes" id="UP000094236">
    <property type="component" value="Unassembled WGS sequence"/>
</dbReference>
<keyword evidence="4 7" id="KW-0663">Pyridoxal phosphate</keyword>
<reference evidence="12" key="1">
    <citation type="submission" date="2016-05" db="EMBL/GenBank/DDBJ databases">
        <title>Comparative genomics of biotechnologically important yeasts.</title>
        <authorList>
            <consortium name="DOE Joint Genome Institute"/>
            <person name="Riley R."/>
            <person name="Haridas S."/>
            <person name="Wolfe K.H."/>
            <person name="Lopes M.R."/>
            <person name="Hittinger C.T."/>
            <person name="Goker M."/>
            <person name="Salamov A."/>
            <person name="Wisecaver J."/>
            <person name="Long T.M."/>
            <person name="Aerts A.L."/>
            <person name="Barry K."/>
            <person name="Choi C."/>
            <person name="Clum A."/>
            <person name="Coughlan A.Y."/>
            <person name="Deshpande S."/>
            <person name="Douglass A.P."/>
            <person name="Hanson S.J."/>
            <person name="Klenk H.-P."/>
            <person name="Labutti K."/>
            <person name="Lapidus A."/>
            <person name="Lindquist E."/>
            <person name="Lipzen A."/>
            <person name="Meier-Kolthoff J.P."/>
            <person name="Ohm R.A."/>
            <person name="Otillar R.P."/>
            <person name="Pangilinan J."/>
            <person name="Peng Y."/>
            <person name="Rokas A."/>
            <person name="Rosa C.A."/>
            <person name="Scheuner C."/>
            <person name="Sibirny A.A."/>
            <person name="Slot J.C."/>
            <person name="Stielow J.B."/>
            <person name="Sun H."/>
            <person name="Kurtzman C.P."/>
            <person name="Blackwell M."/>
            <person name="Grigoriev I.V."/>
            <person name="Jeffries T.W."/>
        </authorList>
    </citation>
    <scope>NUCLEOTIDE SEQUENCE [LARGE SCALE GENOMIC DNA]</scope>
    <source>
        <strain evidence="12">NRRL Y-2460</strain>
    </source>
</reference>
<comment type="catalytic activity">
    <reaction evidence="6 9">
        <text>L-glutamate + H(+) = 4-aminobutanoate + CO2</text>
        <dbReference type="Rhea" id="RHEA:17785"/>
        <dbReference type="ChEBI" id="CHEBI:15378"/>
        <dbReference type="ChEBI" id="CHEBI:16526"/>
        <dbReference type="ChEBI" id="CHEBI:29985"/>
        <dbReference type="ChEBI" id="CHEBI:59888"/>
        <dbReference type="EC" id="4.1.1.15"/>
    </reaction>
</comment>